<dbReference type="EMBL" id="LR796770">
    <property type="protein sequence ID" value="CAB4165250.1"/>
    <property type="molecule type" value="Genomic_DNA"/>
</dbReference>
<dbReference type="EMBL" id="LR797475">
    <property type="protein sequence ID" value="CAB4218700.1"/>
    <property type="molecule type" value="Genomic_DNA"/>
</dbReference>
<keyword evidence="1" id="KW-1133">Transmembrane helix</keyword>
<organism evidence="2">
    <name type="scientific">uncultured Caudovirales phage</name>
    <dbReference type="NCBI Taxonomy" id="2100421"/>
    <lineage>
        <taxon>Viruses</taxon>
        <taxon>Duplodnaviria</taxon>
        <taxon>Heunggongvirae</taxon>
        <taxon>Uroviricota</taxon>
        <taxon>Caudoviricetes</taxon>
        <taxon>Peduoviridae</taxon>
        <taxon>Maltschvirus</taxon>
        <taxon>Maltschvirus maltsch</taxon>
    </lineage>
</organism>
<evidence type="ECO:0000256" key="1">
    <source>
        <dbReference type="SAM" id="Phobius"/>
    </source>
</evidence>
<reference evidence="2" key="1">
    <citation type="submission" date="2020-04" db="EMBL/GenBank/DDBJ databases">
        <authorList>
            <person name="Chiriac C."/>
            <person name="Salcher M."/>
            <person name="Ghai R."/>
            <person name="Kavagutti S V."/>
        </authorList>
    </citation>
    <scope>NUCLEOTIDE SEQUENCE</scope>
</reference>
<name>A0A6J5P002_9CAUD</name>
<accession>A0A6J5P002</accession>
<evidence type="ECO:0000313" key="2">
    <source>
        <dbReference type="EMBL" id="CAB4165250.1"/>
    </source>
</evidence>
<keyword evidence="1" id="KW-0472">Membrane</keyword>
<protein>
    <submittedName>
        <fullName evidence="2">Uncharacterized protein</fullName>
    </submittedName>
</protein>
<evidence type="ECO:0000313" key="3">
    <source>
        <dbReference type="EMBL" id="CAB4218700.1"/>
    </source>
</evidence>
<feature type="transmembrane region" description="Helical" evidence="1">
    <location>
        <begin position="20"/>
        <end position="38"/>
    </location>
</feature>
<gene>
    <name evidence="3" type="ORF">UFOVP1603_48</name>
    <name evidence="2" type="ORF">UFOVP833_40</name>
</gene>
<keyword evidence="1" id="KW-0812">Transmembrane</keyword>
<sequence>MKQKIIEAWRAVCMWCSEHWLYVVVGVAAACLVAIGAAR</sequence>
<dbReference type="PROSITE" id="PS51257">
    <property type="entry name" value="PROKAR_LIPOPROTEIN"/>
    <property type="match status" value="1"/>
</dbReference>
<proteinExistence type="predicted"/>